<dbReference type="AlphaFoldDB" id="A0A7E4V0I3"/>
<feature type="region of interest" description="Disordered" evidence="2">
    <location>
        <begin position="325"/>
        <end position="344"/>
    </location>
</feature>
<proteinExistence type="inferred from homology"/>
<dbReference type="Pfam" id="PF00134">
    <property type="entry name" value="Cyclin_N"/>
    <property type="match status" value="1"/>
</dbReference>
<protein>
    <submittedName>
        <fullName evidence="5">CYCLIN domain-containing protein</fullName>
    </submittedName>
</protein>
<sequence>MTSASGRASPFVLPDGVCSSPERISKVLDDTNTTLGVPLRVDPVIHRSILPLAKLMNDDIVYNVSLEQLNCCEISISLRDAEARWMAAVCEAIECDNVVLPLANNYFNRYLCVGVIDTNYVRGIAAACLMIACKLKMSRPMLINHIWTLCNKLNPDLGLILQELELEVSKYLNWEFNIPTLYDFYDQIVARNAIYRNIRDNFAVASREIACDSDLCTKLSIDQFAIAIAYGIMADYRFDNISLDWVEDLCTVGVKDPNAAITEALNIMKKLKEAAEAESVPDSPTNTNDSYLETNDPSLSTNVPNCVQWALPSFFELSPHFEGPSSIDSGFSPETPPQQYHGLPETPKYPRFETFLDDFSAFSVSAVESPADPQWQQQQRSSVYYDC</sequence>
<evidence type="ECO:0000313" key="4">
    <source>
        <dbReference type="Proteomes" id="UP000492821"/>
    </source>
</evidence>
<dbReference type="InterPro" id="IPR036915">
    <property type="entry name" value="Cyclin-like_sf"/>
</dbReference>
<dbReference type="SUPFAM" id="SSF47954">
    <property type="entry name" value="Cyclin-like"/>
    <property type="match status" value="1"/>
</dbReference>
<feature type="domain" description="Cyclin-like" evidence="3">
    <location>
        <begin position="84"/>
        <end position="190"/>
    </location>
</feature>
<keyword evidence="1" id="KW-0195">Cyclin</keyword>
<reference evidence="4" key="1">
    <citation type="journal article" date="2013" name="Genetics">
        <title>The draft genome and transcriptome of Panagrellus redivivus are shaped by the harsh demands of a free-living lifestyle.</title>
        <authorList>
            <person name="Srinivasan J."/>
            <person name="Dillman A.R."/>
            <person name="Macchietto M.G."/>
            <person name="Heikkinen L."/>
            <person name="Lakso M."/>
            <person name="Fracchia K.M."/>
            <person name="Antoshechkin I."/>
            <person name="Mortazavi A."/>
            <person name="Wong G."/>
            <person name="Sternberg P.W."/>
        </authorList>
    </citation>
    <scope>NUCLEOTIDE SEQUENCE [LARGE SCALE GENOMIC DNA]</scope>
    <source>
        <strain evidence="4">MT8872</strain>
    </source>
</reference>
<feature type="compositionally biased region" description="Polar residues" evidence="2">
    <location>
        <begin position="374"/>
        <end position="387"/>
    </location>
</feature>
<feature type="region of interest" description="Disordered" evidence="2">
    <location>
        <begin position="368"/>
        <end position="387"/>
    </location>
</feature>
<organism evidence="4 5">
    <name type="scientific">Panagrellus redivivus</name>
    <name type="common">Microworm</name>
    <dbReference type="NCBI Taxonomy" id="6233"/>
    <lineage>
        <taxon>Eukaryota</taxon>
        <taxon>Metazoa</taxon>
        <taxon>Ecdysozoa</taxon>
        <taxon>Nematoda</taxon>
        <taxon>Chromadorea</taxon>
        <taxon>Rhabditida</taxon>
        <taxon>Tylenchina</taxon>
        <taxon>Panagrolaimomorpha</taxon>
        <taxon>Panagrolaimoidea</taxon>
        <taxon>Panagrolaimidae</taxon>
        <taxon>Panagrellus</taxon>
    </lineage>
</organism>
<keyword evidence="4" id="KW-1185">Reference proteome</keyword>
<evidence type="ECO:0000313" key="5">
    <source>
        <dbReference type="WBParaSite" id="Pan_g14921.t2"/>
    </source>
</evidence>
<comment type="similarity">
    <text evidence="1">Belongs to the cyclin family.</text>
</comment>
<evidence type="ECO:0000256" key="1">
    <source>
        <dbReference type="RuleBase" id="RU000383"/>
    </source>
</evidence>
<accession>A0A7E4V0I3</accession>
<reference evidence="5" key="2">
    <citation type="submission" date="2020-10" db="UniProtKB">
        <authorList>
            <consortium name="WormBaseParasite"/>
        </authorList>
    </citation>
    <scope>IDENTIFICATION</scope>
</reference>
<evidence type="ECO:0000259" key="3">
    <source>
        <dbReference type="SMART" id="SM00385"/>
    </source>
</evidence>
<dbReference type="SMART" id="SM00385">
    <property type="entry name" value="CYCLIN"/>
    <property type="match status" value="1"/>
</dbReference>
<evidence type="ECO:0000256" key="2">
    <source>
        <dbReference type="SAM" id="MobiDB-lite"/>
    </source>
</evidence>
<dbReference type="WBParaSite" id="Pan_g14921.t2">
    <property type="protein sequence ID" value="Pan_g14921.t2"/>
    <property type="gene ID" value="Pan_g14921"/>
</dbReference>
<dbReference type="InterPro" id="IPR006671">
    <property type="entry name" value="Cyclin_N"/>
</dbReference>
<name>A0A7E4V0I3_PANRE</name>
<dbReference type="Proteomes" id="UP000492821">
    <property type="component" value="Unassembled WGS sequence"/>
</dbReference>
<dbReference type="InterPro" id="IPR013763">
    <property type="entry name" value="Cyclin-like_dom"/>
</dbReference>
<dbReference type="Gene3D" id="1.10.472.10">
    <property type="entry name" value="Cyclin-like"/>
    <property type="match status" value="2"/>
</dbReference>